<evidence type="ECO:0000313" key="2">
    <source>
        <dbReference type="Proteomes" id="UP000069771"/>
    </source>
</evidence>
<dbReference type="EMBL" id="CP011391">
    <property type="protein sequence ID" value="AMK54517.1"/>
    <property type="molecule type" value="Genomic_DNA"/>
</dbReference>
<protein>
    <submittedName>
        <fullName evidence="1">Uncharacterized protein</fullName>
    </submittedName>
</protein>
<keyword evidence="2" id="KW-1185">Reference proteome</keyword>
<proteinExistence type="predicted"/>
<dbReference type="KEGG" id="fro:AALO17_13830"/>
<sequence>MYQNKKRRYSVSPGCHAISRNCIRDIINPDFTGSKAVFCDPDIGWHPVSSRAASTPLRGPERQAVFRG</sequence>
<dbReference type="AlphaFoldDB" id="A0A140DV40"/>
<evidence type="ECO:0000313" key="1">
    <source>
        <dbReference type="EMBL" id="AMK54517.1"/>
    </source>
</evidence>
<gene>
    <name evidence="1" type="ORF">AALO17_13830</name>
</gene>
<reference evidence="1 2" key="1">
    <citation type="journal article" date="2016" name="Gut Pathog.">
        <title>Whole genome sequencing of "Faecalibaculum rodentium" ALO17, isolated from C57BL/6J laboratory mouse feces.</title>
        <authorList>
            <person name="Lim S."/>
            <person name="Chang D.H."/>
            <person name="Ahn S."/>
            <person name="Kim B.C."/>
        </authorList>
    </citation>
    <scope>NUCLEOTIDE SEQUENCE [LARGE SCALE GENOMIC DNA]</scope>
    <source>
        <strain evidence="1 2">Alo17</strain>
    </source>
</reference>
<dbReference type="Proteomes" id="UP000069771">
    <property type="component" value="Chromosome"/>
</dbReference>
<organism evidence="1 2">
    <name type="scientific">Faecalibaculum rodentium</name>
    <dbReference type="NCBI Taxonomy" id="1702221"/>
    <lineage>
        <taxon>Bacteria</taxon>
        <taxon>Bacillati</taxon>
        <taxon>Bacillota</taxon>
        <taxon>Erysipelotrichia</taxon>
        <taxon>Erysipelotrichales</taxon>
        <taxon>Erysipelotrichaceae</taxon>
        <taxon>Faecalibaculum</taxon>
    </lineage>
</organism>
<name>A0A140DV40_9FIRM</name>
<accession>A0A140DV40</accession>